<name>A0A9W9NP41_9EURO</name>
<dbReference type="InterPro" id="IPR021858">
    <property type="entry name" value="Fun_TF"/>
</dbReference>
<organism evidence="1 2">
    <name type="scientific">Penicillium chermesinum</name>
    <dbReference type="NCBI Taxonomy" id="63820"/>
    <lineage>
        <taxon>Eukaryota</taxon>
        <taxon>Fungi</taxon>
        <taxon>Dikarya</taxon>
        <taxon>Ascomycota</taxon>
        <taxon>Pezizomycotina</taxon>
        <taxon>Eurotiomycetes</taxon>
        <taxon>Eurotiomycetidae</taxon>
        <taxon>Eurotiales</taxon>
        <taxon>Aspergillaceae</taxon>
        <taxon>Penicillium</taxon>
    </lineage>
</organism>
<keyword evidence="2" id="KW-1185">Reference proteome</keyword>
<dbReference type="Proteomes" id="UP001150941">
    <property type="component" value="Unassembled WGS sequence"/>
</dbReference>
<proteinExistence type="predicted"/>
<dbReference type="Pfam" id="PF11951">
    <property type="entry name" value="Fungal_trans_2"/>
    <property type="match status" value="1"/>
</dbReference>
<dbReference type="GeneID" id="83204687"/>
<gene>
    <name evidence="1" type="ORF">N7468_008088</name>
</gene>
<reference evidence="1" key="2">
    <citation type="journal article" date="2023" name="IMA Fungus">
        <title>Comparative genomic study of the Penicillium genus elucidates a diverse pangenome and 15 lateral gene transfer events.</title>
        <authorList>
            <person name="Petersen C."/>
            <person name="Sorensen T."/>
            <person name="Nielsen M.R."/>
            <person name="Sondergaard T.E."/>
            <person name="Sorensen J.L."/>
            <person name="Fitzpatrick D.A."/>
            <person name="Frisvad J.C."/>
            <person name="Nielsen K.L."/>
        </authorList>
    </citation>
    <scope>NUCLEOTIDE SEQUENCE</scope>
    <source>
        <strain evidence="1">IBT 19713</strain>
    </source>
</reference>
<dbReference type="OrthoDB" id="5386330at2759"/>
<dbReference type="RefSeq" id="XP_058327729.1">
    <property type="nucleotide sequence ID" value="XM_058477384.1"/>
</dbReference>
<reference evidence="1" key="1">
    <citation type="submission" date="2022-11" db="EMBL/GenBank/DDBJ databases">
        <authorList>
            <person name="Petersen C."/>
        </authorList>
    </citation>
    <scope>NUCLEOTIDE SEQUENCE</scope>
    <source>
        <strain evidence="1">IBT 19713</strain>
    </source>
</reference>
<sequence length="255" mass="27986">MSHSPSHSESKELQVKLFQYRGLVINSLNDEIKDNSHKKTLVLAGILGLLHVDIQQGLWSSFRVHLEGARDVIIACGGMRSLMESPGMAPLVLDFIFLVITGDTSSLASKLLVETLPVEELEFLILKHGGVGLAFRMCPPPLLVEVLRINHLRSRASRSTPDATESLQTEAFAILGRLDGFSADEWVESHDTLDGEFKNVAHMYQAAISLYGISSLQDCGILQASCPPEENCLALRGLTYELACKVLCMQRVKGV</sequence>
<evidence type="ECO:0000313" key="2">
    <source>
        <dbReference type="Proteomes" id="UP001150941"/>
    </source>
</evidence>
<accession>A0A9W9NP41</accession>
<dbReference type="AlphaFoldDB" id="A0A9W9NP41"/>
<dbReference type="EMBL" id="JAPQKS010000006">
    <property type="protein sequence ID" value="KAJ5223546.1"/>
    <property type="molecule type" value="Genomic_DNA"/>
</dbReference>
<evidence type="ECO:0000313" key="1">
    <source>
        <dbReference type="EMBL" id="KAJ5223546.1"/>
    </source>
</evidence>
<protein>
    <submittedName>
        <fullName evidence="1">Uncharacterized protein</fullName>
    </submittedName>
</protein>
<comment type="caution">
    <text evidence="1">The sequence shown here is derived from an EMBL/GenBank/DDBJ whole genome shotgun (WGS) entry which is preliminary data.</text>
</comment>